<dbReference type="AlphaFoldDB" id="A0A1F2P8U5"/>
<dbReference type="STRING" id="1838285.SCAL_001155"/>
<dbReference type="GO" id="GO:0016491">
    <property type="term" value="F:oxidoreductase activity"/>
    <property type="evidence" value="ECO:0007669"/>
    <property type="project" value="UniProtKB-KW"/>
</dbReference>
<evidence type="ECO:0000259" key="7">
    <source>
        <dbReference type="PROSITE" id="PS51379"/>
    </source>
</evidence>
<gene>
    <name evidence="8" type="ORF">SCAL_001155</name>
</gene>
<evidence type="ECO:0000256" key="4">
    <source>
        <dbReference type="ARBA" id="ARBA00023002"/>
    </source>
</evidence>
<dbReference type="InterPro" id="IPR009051">
    <property type="entry name" value="Helical_ferredxn"/>
</dbReference>
<evidence type="ECO:0000256" key="2">
    <source>
        <dbReference type="ARBA" id="ARBA00022485"/>
    </source>
</evidence>
<evidence type="ECO:0000256" key="1">
    <source>
        <dbReference type="ARBA" id="ARBA00007097"/>
    </source>
</evidence>
<keyword evidence="2" id="KW-0004">4Fe-4S</keyword>
<protein>
    <submittedName>
        <fullName evidence="8">Heterodisulfide reductase subunit C</fullName>
    </submittedName>
</protein>
<comment type="similarity">
    <text evidence="1">Belongs to the HdrC family.</text>
</comment>
<keyword evidence="4" id="KW-0560">Oxidoreductase</keyword>
<dbReference type="Pfam" id="PF13183">
    <property type="entry name" value="Fer4_8"/>
    <property type="match status" value="1"/>
</dbReference>
<dbReference type="PROSITE" id="PS51379">
    <property type="entry name" value="4FE4S_FER_2"/>
    <property type="match status" value="1"/>
</dbReference>
<accession>A0A1F2P8U5</accession>
<evidence type="ECO:0000256" key="3">
    <source>
        <dbReference type="ARBA" id="ARBA00022723"/>
    </source>
</evidence>
<dbReference type="SUPFAM" id="SSF46548">
    <property type="entry name" value="alpha-helical ferredoxin"/>
    <property type="match status" value="1"/>
</dbReference>
<dbReference type="InterPro" id="IPR017896">
    <property type="entry name" value="4Fe4S_Fe-S-bd"/>
</dbReference>
<dbReference type="PROSITE" id="PS00198">
    <property type="entry name" value="4FE4S_FER_1"/>
    <property type="match status" value="2"/>
</dbReference>
<proteinExistence type="inferred from homology"/>
<keyword evidence="3" id="KW-0479">Metal-binding</keyword>
<comment type="caution">
    <text evidence="8">The sequence shown here is derived from an EMBL/GenBank/DDBJ whole genome shotgun (WGS) entry which is preliminary data.</text>
</comment>
<reference evidence="8" key="1">
    <citation type="submission" date="2016-05" db="EMBL/GenBank/DDBJ databases">
        <title>Microbial consortia oxidize butane by reversing methanogenesis.</title>
        <authorList>
            <person name="Laso-Perez R."/>
            <person name="Richter M."/>
            <person name="Wegener G."/>
            <person name="Musat F."/>
        </authorList>
    </citation>
    <scope>NUCLEOTIDE SEQUENCE [LARGE SCALE GENOMIC DNA]</scope>
    <source>
        <strain evidence="8">BOX2</strain>
    </source>
</reference>
<dbReference type="InterPro" id="IPR051460">
    <property type="entry name" value="HdrC_iron-sulfur_subunit"/>
</dbReference>
<dbReference type="Gene3D" id="1.10.1060.10">
    <property type="entry name" value="Alpha-helical ferredoxin"/>
    <property type="match status" value="1"/>
</dbReference>
<dbReference type="GO" id="GO:0051539">
    <property type="term" value="F:4 iron, 4 sulfur cluster binding"/>
    <property type="evidence" value="ECO:0007669"/>
    <property type="project" value="UniProtKB-KW"/>
</dbReference>
<organism evidence="8 9">
    <name type="scientific">Candidatus Syntropharchaeum caldarium</name>
    <dbReference type="NCBI Taxonomy" id="1838285"/>
    <lineage>
        <taxon>Archaea</taxon>
        <taxon>Methanobacteriati</taxon>
        <taxon>Methanobacteriota</taxon>
        <taxon>Stenosarchaea group</taxon>
        <taxon>Methanomicrobia</taxon>
        <taxon>Methanosarcinales</taxon>
        <taxon>ANME-2 cluster</taxon>
        <taxon>Candidatus Syntropharchaeum</taxon>
    </lineage>
</organism>
<evidence type="ECO:0000256" key="6">
    <source>
        <dbReference type="ARBA" id="ARBA00023014"/>
    </source>
</evidence>
<dbReference type="InterPro" id="IPR017900">
    <property type="entry name" value="4Fe4S_Fe_S_CS"/>
</dbReference>
<keyword evidence="9" id="KW-1185">Reference proteome</keyword>
<dbReference type="GO" id="GO:0046872">
    <property type="term" value="F:metal ion binding"/>
    <property type="evidence" value="ECO:0007669"/>
    <property type="project" value="UniProtKB-KW"/>
</dbReference>
<dbReference type="PANTHER" id="PTHR43255">
    <property type="entry name" value="IRON-SULFUR-BINDING OXIDOREDUCTASE FADF-RELATED-RELATED"/>
    <property type="match status" value="1"/>
</dbReference>
<evidence type="ECO:0000313" key="9">
    <source>
        <dbReference type="Proteomes" id="UP000186940"/>
    </source>
</evidence>
<dbReference type="GO" id="GO:0005886">
    <property type="term" value="C:plasma membrane"/>
    <property type="evidence" value="ECO:0007669"/>
    <property type="project" value="TreeGrafter"/>
</dbReference>
<sequence>MEIERKFPVEVFEDPRAKEIKFLRCIQCGRCTGGCPAAYVFDDFSPRKVILKLLEGEIDDLLRKDLIWHCGQCYTCHMRCPRGNSPATAVLILRELALERGYSIGKVKEIADQCGRLMWAKGVNFYGEGSRELSDEAICEVQEVLKQSGYKSFLEMLGVDLP</sequence>
<dbReference type="PANTHER" id="PTHR43255:SF1">
    <property type="entry name" value="IRON-SULFUR-BINDING OXIDOREDUCTASE FADF-RELATED"/>
    <property type="match status" value="1"/>
</dbReference>
<feature type="domain" description="4Fe-4S ferredoxin-type" evidence="7">
    <location>
        <begin position="16"/>
        <end position="44"/>
    </location>
</feature>
<name>A0A1F2P8U5_9EURY</name>
<evidence type="ECO:0000256" key="5">
    <source>
        <dbReference type="ARBA" id="ARBA00023004"/>
    </source>
</evidence>
<dbReference type="Proteomes" id="UP000186940">
    <property type="component" value="Unassembled WGS sequence"/>
</dbReference>
<evidence type="ECO:0000313" key="8">
    <source>
        <dbReference type="EMBL" id="OFV67780.1"/>
    </source>
</evidence>
<keyword evidence="5" id="KW-0408">Iron</keyword>
<dbReference type="EMBL" id="LYOS01000003">
    <property type="protein sequence ID" value="OFV67780.1"/>
    <property type="molecule type" value="Genomic_DNA"/>
</dbReference>
<keyword evidence="6" id="KW-0411">Iron-sulfur</keyword>